<proteinExistence type="predicted"/>
<evidence type="ECO:0000313" key="2">
    <source>
        <dbReference type="EMBL" id="GGV88644.1"/>
    </source>
</evidence>
<dbReference type="EMBL" id="BMTF01000013">
    <property type="protein sequence ID" value="GGV88644.1"/>
    <property type="molecule type" value="Genomic_DNA"/>
</dbReference>
<keyword evidence="3" id="KW-1185">Reference proteome</keyword>
<sequence>MSSGMSWATLRAASPAFPTSPGSIQNPCVPPPIGVDMRTPSVFENLQAKHRGSLGPEHAFSGPEKNVSFSQFMKPLVHG</sequence>
<protein>
    <submittedName>
        <fullName evidence="2">Uncharacterized protein</fullName>
    </submittedName>
</protein>
<reference evidence="3" key="1">
    <citation type="journal article" date="2019" name="Int. J. Syst. Evol. Microbiol.">
        <title>The Global Catalogue of Microorganisms (GCM) 10K type strain sequencing project: providing services to taxonomists for standard genome sequencing and annotation.</title>
        <authorList>
            <consortium name="The Broad Institute Genomics Platform"/>
            <consortium name="The Broad Institute Genome Sequencing Center for Infectious Disease"/>
            <person name="Wu L."/>
            <person name="Ma J."/>
        </authorList>
    </citation>
    <scope>NUCLEOTIDE SEQUENCE [LARGE SCALE GENOMIC DNA]</scope>
    <source>
        <strain evidence="3">JCM 4376</strain>
    </source>
</reference>
<evidence type="ECO:0000256" key="1">
    <source>
        <dbReference type="SAM" id="MobiDB-lite"/>
    </source>
</evidence>
<gene>
    <name evidence="2" type="ORF">GCM10015535_40340</name>
</gene>
<comment type="caution">
    <text evidence="2">The sequence shown here is derived from an EMBL/GenBank/DDBJ whole genome shotgun (WGS) entry which is preliminary data.</text>
</comment>
<accession>A0ABQ2W328</accession>
<feature type="region of interest" description="Disordered" evidence="1">
    <location>
        <begin position="15"/>
        <end position="36"/>
    </location>
</feature>
<organism evidence="2 3">
    <name type="scientific">Streptomyces gelaticus</name>
    <dbReference type="NCBI Taxonomy" id="285446"/>
    <lineage>
        <taxon>Bacteria</taxon>
        <taxon>Bacillati</taxon>
        <taxon>Actinomycetota</taxon>
        <taxon>Actinomycetes</taxon>
        <taxon>Kitasatosporales</taxon>
        <taxon>Streptomycetaceae</taxon>
        <taxon>Streptomyces</taxon>
    </lineage>
</organism>
<dbReference type="Proteomes" id="UP000660675">
    <property type="component" value="Unassembled WGS sequence"/>
</dbReference>
<evidence type="ECO:0000313" key="3">
    <source>
        <dbReference type="Proteomes" id="UP000660675"/>
    </source>
</evidence>
<name>A0ABQ2W328_9ACTN</name>